<keyword evidence="2" id="KW-0964">Secreted</keyword>
<dbReference type="InterPro" id="IPR046751">
    <property type="entry name" value="TED_2"/>
</dbReference>
<dbReference type="PANTHER" id="PTHR36108">
    <property type="entry name" value="COLOSSIN-B-RELATED"/>
    <property type="match status" value="1"/>
</dbReference>
<proteinExistence type="inferred from homology"/>
<name>A0A3E3EHL0_9FIRM</name>
<feature type="domain" description="Thioester" evidence="7">
    <location>
        <begin position="40"/>
        <end position="170"/>
    </location>
</feature>
<dbReference type="Proteomes" id="UP000261032">
    <property type="component" value="Unassembled WGS sequence"/>
</dbReference>
<evidence type="ECO:0000256" key="2">
    <source>
        <dbReference type="ARBA" id="ARBA00022525"/>
    </source>
</evidence>
<dbReference type="SUPFAM" id="SSF49478">
    <property type="entry name" value="Cna protein B-type domain"/>
    <property type="match status" value="2"/>
</dbReference>
<evidence type="ECO:0000313" key="8">
    <source>
        <dbReference type="EMBL" id="RGD87112.1"/>
    </source>
</evidence>
<evidence type="ECO:0000313" key="9">
    <source>
        <dbReference type="Proteomes" id="UP000261032"/>
    </source>
</evidence>
<dbReference type="Pfam" id="PF17802">
    <property type="entry name" value="SpaA"/>
    <property type="match status" value="3"/>
</dbReference>
<keyword evidence="3 5" id="KW-0732">Signal</keyword>
<evidence type="ECO:0000259" key="7">
    <source>
        <dbReference type="Pfam" id="PF20610"/>
    </source>
</evidence>
<feature type="chain" id="PRO_5017692840" description="Cna protein B-type domain protein" evidence="5">
    <location>
        <begin position="34"/>
        <end position="907"/>
    </location>
</feature>
<evidence type="ECO:0000256" key="1">
    <source>
        <dbReference type="ARBA" id="ARBA00007257"/>
    </source>
</evidence>
<dbReference type="Pfam" id="PF08481">
    <property type="entry name" value="GBS_Bsp-like"/>
    <property type="match status" value="1"/>
</dbReference>
<dbReference type="InterPro" id="IPR041033">
    <property type="entry name" value="SpaA_PFL_dom_1"/>
</dbReference>
<dbReference type="InterPro" id="IPR013688">
    <property type="entry name" value="GBS_Bsp-like"/>
</dbReference>
<comment type="similarity">
    <text evidence="1">Belongs to the serine-aspartate repeat-containing protein (SDr) family.</text>
</comment>
<keyword evidence="4" id="KW-0472">Membrane</keyword>
<feature type="domain" description="SpaA-like prealbumin fold" evidence="6">
    <location>
        <begin position="757"/>
        <end position="840"/>
    </location>
</feature>
<feature type="transmembrane region" description="Helical" evidence="4">
    <location>
        <begin position="872"/>
        <end position="896"/>
    </location>
</feature>
<keyword evidence="4" id="KW-1133">Transmembrane helix</keyword>
<dbReference type="Pfam" id="PF20610">
    <property type="entry name" value="TED_2"/>
    <property type="match status" value="1"/>
</dbReference>
<feature type="domain" description="SpaA-like prealbumin fold" evidence="6">
    <location>
        <begin position="641"/>
        <end position="724"/>
    </location>
</feature>
<feature type="signal peptide" evidence="5">
    <location>
        <begin position="1"/>
        <end position="33"/>
    </location>
</feature>
<comment type="caution">
    <text evidence="8">The sequence shown here is derived from an EMBL/GenBank/DDBJ whole genome shotgun (WGS) entry which is preliminary data.</text>
</comment>
<feature type="domain" description="SpaA-like prealbumin fold" evidence="6">
    <location>
        <begin position="534"/>
        <end position="625"/>
    </location>
</feature>
<evidence type="ECO:0000256" key="4">
    <source>
        <dbReference type="SAM" id="Phobius"/>
    </source>
</evidence>
<evidence type="ECO:0000256" key="3">
    <source>
        <dbReference type="ARBA" id="ARBA00022729"/>
    </source>
</evidence>
<dbReference type="InterPro" id="IPR013783">
    <property type="entry name" value="Ig-like_fold"/>
</dbReference>
<dbReference type="Gene3D" id="2.60.40.3760">
    <property type="match status" value="1"/>
</dbReference>
<dbReference type="AlphaFoldDB" id="A0A3E3EHL0"/>
<reference evidence="8 9" key="1">
    <citation type="submission" date="2018-08" db="EMBL/GenBank/DDBJ databases">
        <title>A genome reference for cultivated species of the human gut microbiota.</title>
        <authorList>
            <person name="Zou Y."/>
            <person name="Xue W."/>
            <person name="Luo G."/>
        </authorList>
    </citation>
    <scope>NUCLEOTIDE SEQUENCE [LARGE SCALE GENOMIC DNA]</scope>
    <source>
        <strain evidence="8 9">OM06-4</strain>
    </source>
</reference>
<evidence type="ECO:0008006" key="10">
    <source>
        <dbReference type="Google" id="ProtNLM"/>
    </source>
</evidence>
<sequence length="907" mass="100352">MKKKSMFSVMCKTVMVLLTMLSLSFSNQISVKAWDSSIPHEFTRVKNIRYPEWWARKVPGLKGWSTYSTKYNGQWAYCLESSKNTPQNGQYVAEVIENNEAVRKLMYYGFGGPGATGEFAPGYDLKAAICPNDSYLTNDDVKYLLTHIFLSGAYSGDWNGFSESGFNAAFGGTYGTNIMNICRRIVALPEPGYAKFNPSSASDGSEASFSASLDIANNIQITNTVKFDAGNGATVNIPLNSDVTIHIAGTTATQTGGTAVVYGGQSFYFTAPLNGSSDMPLTNVTGSQCGRFTALAIKTGSGSNQTEGTWVWDPDVMKLYTQVKWIHGTEIQISKSDNFGENVANAGFELKQWNKNSNTFERFASLNYDAQNQVYKSGMLQHTDTNEGKFRIEETVPDGYSESSRYIKEFSLYDAEERKVFNAQMEGQEVTVKFSSMLMDRHNILFEVSGVPEAVTLVKFPTWSVAGDQDDIQWVELSKNSDGVWRAWKQMPEDGEYYIHAYYNTASQENKVSFTTSYTPEAPVMNAVNNRIMGKVSVVKSDEETGKKLRGAVYNITAKNDILSPQGTVINKAGDLAGTLTTDENGYGELNGLHLGQYILSEVKPPDGYHTGKDIEFNLTAENNSADIVSSELNVTDRPNRFKIKKVDKDTGEALKDAKFEIYDVTADKTAGSLVSNKNGEAELSRLKPSLYYICEVKAPEGYKLNETKYYFEIDSLGNASVSDMNGTENSGAFFIDENGDLTVTVKNEINLWNLRLVKKNDAGKTLEDAEFTLYSDKDCTDPIGKGTTDKEGRVNFDRIVAGEYYLLETKAPAGYRKIEAPLKVSLRSEDGKFSFYINDEAVKTDDENNSLTVENGLYTGSMTVINRRGSLLPGTGSSMMLIVTGAGVCICLYIIKKKREKKNYED</sequence>
<dbReference type="Gene3D" id="2.60.40.10">
    <property type="entry name" value="Immunoglobulins"/>
    <property type="match status" value="3"/>
</dbReference>
<dbReference type="PANTHER" id="PTHR36108:SF13">
    <property type="entry name" value="COLOSSIN-B-RELATED"/>
    <property type="match status" value="1"/>
</dbReference>
<keyword evidence="4" id="KW-0812">Transmembrane</keyword>
<protein>
    <recommendedName>
        <fullName evidence="10">Cna protein B-type domain protein</fullName>
    </recommendedName>
</protein>
<organism evidence="8 9">
    <name type="scientific">Thomasclavelia ramosa</name>
    <dbReference type="NCBI Taxonomy" id="1547"/>
    <lineage>
        <taxon>Bacteria</taxon>
        <taxon>Bacillati</taxon>
        <taxon>Bacillota</taxon>
        <taxon>Erysipelotrichia</taxon>
        <taxon>Erysipelotrichales</taxon>
        <taxon>Coprobacillaceae</taxon>
        <taxon>Thomasclavelia</taxon>
    </lineage>
</organism>
<evidence type="ECO:0000259" key="6">
    <source>
        <dbReference type="Pfam" id="PF17802"/>
    </source>
</evidence>
<dbReference type="RefSeq" id="WP_117580122.1">
    <property type="nucleotide sequence ID" value="NZ_QUSL01000001.1"/>
</dbReference>
<evidence type="ECO:0000256" key="5">
    <source>
        <dbReference type="SAM" id="SignalP"/>
    </source>
</evidence>
<gene>
    <name evidence="8" type="ORF">DXB93_00065</name>
</gene>
<dbReference type="EMBL" id="QUSL01000001">
    <property type="protein sequence ID" value="RGD87112.1"/>
    <property type="molecule type" value="Genomic_DNA"/>
</dbReference>
<accession>A0A3E3EHL0</accession>